<accession>A0A8R1UY57</accession>
<dbReference type="Gene3D" id="1.20.1070.10">
    <property type="entry name" value="Rhodopsin 7-helix transmembrane proteins"/>
    <property type="match status" value="1"/>
</dbReference>
<evidence type="ECO:0000313" key="1">
    <source>
        <dbReference type="EnsemblMetazoa" id="PPA43196.1"/>
    </source>
</evidence>
<dbReference type="AlphaFoldDB" id="A0A2A6CCS6"/>
<gene>
    <name evidence="1" type="primary">WBGene00281565</name>
</gene>
<name>A0A2A6CCS6_PRIPA</name>
<reference evidence="2" key="1">
    <citation type="journal article" date="2008" name="Nat. Genet.">
        <title>The Pristionchus pacificus genome provides a unique perspective on nematode lifestyle and parasitism.</title>
        <authorList>
            <person name="Dieterich C."/>
            <person name="Clifton S.W."/>
            <person name="Schuster L.N."/>
            <person name="Chinwalla A."/>
            <person name="Delehaunty K."/>
            <person name="Dinkelacker I."/>
            <person name="Fulton L."/>
            <person name="Fulton R."/>
            <person name="Godfrey J."/>
            <person name="Minx P."/>
            <person name="Mitreva M."/>
            <person name="Roeseler W."/>
            <person name="Tian H."/>
            <person name="Witte H."/>
            <person name="Yang S.P."/>
            <person name="Wilson R.K."/>
            <person name="Sommer R.J."/>
        </authorList>
    </citation>
    <scope>NUCLEOTIDE SEQUENCE [LARGE SCALE GENOMIC DNA]</scope>
    <source>
        <strain evidence="2">PS312</strain>
    </source>
</reference>
<dbReference type="InterPro" id="IPR019428">
    <property type="entry name" value="7TM_GPCR_serpentine_rcpt_Str"/>
</dbReference>
<dbReference type="Proteomes" id="UP000005239">
    <property type="component" value="Unassembled WGS sequence"/>
</dbReference>
<accession>A0A2A6CCS6</accession>
<dbReference type="SUPFAM" id="SSF81321">
    <property type="entry name" value="Family A G protein-coupled receptor-like"/>
    <property type="match status" value="1"/>
</dbReference>
<reference evidence="1" key="2">
    <citation type="submission" date="2022-06" db="UniProtKB">
        <authorList>
            <consortium name="EnsemblMetazoa"/>
        </authorList>
    </citation>
    <scope>IDENTIFICATION</scope>
    <source>
        <strain evidence="1">PS312</strain>
    </source>
</reference>
<dbReference type="PANTHER" id="PTHR22943:SF248">
    <property type="entry name" value="SEVEN TM RECEPTOR"/>
    <property type="match status" value="1"/>
</dbReference>
<dbReference type="Pfam" id="PF10326">
    <property type="entry name" value="7TM_GPCR_Str"/>
    <property type="match status" value="1"/>
</dbReference>
<keyword evidence="2" id="KW-1185">Reference proteome</keyword>
<dbReference type="OrthoDB" id="5864517at2759"/>
<dbReference type="PANTHER" id="PTHR22943">
    <property type="entry name" value="7-TRANSMEMBRANE DOMAIN RECEPTOR C.ELEGANS"/>
    <property type="match status" value="1"/>
</dbReference>
<protein>
    <submittedName>
        <fullName evidence="1">G protein-coupled receptor</fullName>
    </submittedName>
</protein>
<organism evidence="1 2">
    <name type="scientific">Pristionchus pacificus</name>
    <name type="common">Parasitic nematode worm</name>
    <dbReference type="NCBI Taxonomy" id="54126"/>
    <lineage>
        <taxon>Eukaryota</taxon>
        <taxon>Metazoa</taxon>
        <taxon>Ecdysozoa</taxon>
        <taxon>Nematoda</taxon>
        <taxon>Chromadorea</taxon>
        <taxon>Rhabditida</taxon>
        <taxon>Rhabditina</taxon>
        <taxon>Diplogasteromorpha</taxon>
        <taxon>Diplogasteroidea</taxon>
        <taxon>Neodiplogasteridae</taxon>
        <taxon>Pristionchus</taxon>
    </lineage>
</organism>
<sequence>MHITIYVHLIFLRSAALISLVANGLLLLLLYLRTSFPLGNYRFILGSFAIADIFVSLFHAWHIPIFILGEYGYIFFGYGTLIKDTFVGRNANIIYTTTFYLPFCLLCLHFLYRYLSLARPRLVRERFSHFAIASGIYSICYLAANSLLSLYVRSRGVPERFHGLLSAYGIQEWTEDLNVVAANMLDEDNQADRQLIVVMMAASCLGGQTALISLICIFKISAAFKNSVLDIKIRQMHVHLFRALLLQFTIPVLFSLVPMIAMFTLPTSGVYLGELGNLFAMATSVYPALDPILIIAFRKALQRWVYVFFGKSAEINERNALYQSRLRRSRLSAISMNMP</sequence>
<dbReference type="EnsemblMetazoa" id="PPA43196.1">
    <property type="protein sequence ID" value="PPA43196.1"/>
    <property type="gene ID" value="WBGene00281565"/>
</dbReference>
<proteinExistence type="predicted"/>
<evidence type="ECO:0000313" key="2">
    <source>
        <dbReference type="Proteomes" id="UP000005239"/>
    </source>
</evidence>